<dbReference type="Proteomes" id="UP000008332">
    <property type="component" value="Chromosome"/>
</dbReference>
<dbReference type="InterPro" id="IPR036147">
    <property type="entry name" value="Anti-sigma_E_RseA_N_sf"/>
</dbReference>
<dbReference type="HOGENOM" id="CLU_081225_0_0_4"/>
<evidence type="ECO:0000313" key="3">
    <source>
        <dbReference type="Proteomes" id="UP000008332"/>
    </source>
</evidence>
<feature type="domain" description="Anti sigma-E protein RseA N-terminal" evidence="1">
    <location>
        <begin position="9"/>
        <end position="87"/>
    </location>
</feature>
<dbReference type="InterPro" id="IPR005572">
    <property type="entry name" value="Anti-sigma_E_RseA_N"/>
</dbReference>
<dbReference type="PANTHER" id="PTHR38104:SF1">
    <property type="entry name" value="ANTI-SIGMA-E FACTOR RSEA"/>
    <property type="match status" value="1"/>
</dbReference>
<dbReference type="Gene3D" id="1.10.10.880">
    <property type="entry name" value="Anti sigma-E protein RseA, N-terminal domain"/>
    <property type="match status" value="1"/>
</dbReference>
<protein>
    <submittedName>
        <fullName evidence="2">Anti sigma-E protein, RseA, Burkholderiaceae specific</fullName>
    </submittedName>
</protein>
<dbReference type="EMBL" id="CP000267">
    <property type="protein sequence ID" value="ABD69466.1"/>
    <property type="molecule type" value="Genomic_DNA"/>
</dbReference>
<dbReference type="CDD" id="cd16328">
    <property type="entry name" value="RseA_N"/>
    <property type="match status" value="1"/>
</dbReference>
<dbReference type="STRING" id="338969.Rfer_1737"/>
<dbReference type="AlphaFoldDB" id="Q21XN7"/>
<dbReference type="SUPFAM" id="SSF89069">
    <property type="entry name" value="N-terminal, cytoplasmic domain of anti-sigmaE factor RseA"/>
    <property type="match status" value="1"/>
</dbReference>
<dbReference type="GO" id="GO:0016989">
    <property type="term" value="F:sigma factor antagonist activity"/>
    <property type="evidence" value="ECO:0007669"/>
    <property type="project" value="InterPro"/>
</dbReference>
<reference evidence="3" key="1">
    <citation type="submission" date="2006-02" db="EMBL/GenBank/DDBJ databases">
        <title>Complete sequence of chromosome of Rhodoferax ferrireducens DSM 15236.</title>
        <authorList>
            <person name="Copeland A."/>
            <person name="Lucas S."/>
            <person name="Lapidus A."/>
            <person name="Barry K."/>
            <person name="Detter J.C."/>
            <person name="Glavina del Rio T."/>
            <person name="Hammon N."/>
            <person name="Israni S."/>
            <person name="Pitluck S."/>
            <person name="Brettin T."/>
            <person name="Bruce D."/>
            <person name="Han C."/>
            <person name="Tapia R."/>
            <person name="Gilna P."/>
            <person name="Kiss H."/>
            <person name="Schmutz J."/>
            <person name="Larimer F."/>
            <person name="Land M."/>
            <person name="Kyrpides N."/>
            <person name="Ivanova N."/>
            <person name="Richardson P."/>
        </authorList>
    </citation>
    <scope>NUCLEOTIDE SEQUENCE [LARGE SCALE GENOMIC DNA]</scope>
    <source>
        <strain evidence="3">ATCC BAA-621 / DSM 15236 / T118</strain>
    </source>
</reference>
<dbReference type="KEGG" id="rfr:Rfer_1737"/>
<evidence type="ECO:0000259" key="1">
    <source>
        <dbReference type="Pfam" id="PF03872"/>
    </source>
</evidence>
<name>Q21XN7_ALBFT</name>
<proteinExistence type="predicted"/>
<dbReference type="InterPro" id="IPR052383">
    <property type="entry name" value="Anti-sigma-E_RseA-like"/>
</dbReference>
<gene>
    <name evidence="2" type="ordered locus">Rfer_1737</name>
</gene>
<accession>Q21XN7</accession>
<sequence>MMQEVAKNRELISALADGQLRDEDFARTVEWVNQTEEARLTWHTYHLVGDVLRSGEPVVSARDADFLQSLKLRLQQETPQVRPVNAPELVANDPGMTVAGVQNGSKYWSANDGRFRWKMLAGLASLSTVALIGWQIVSGWGDPGGARQLVQVPVQALQPEVGLTQPGVGAEPQRMIRDPQLDALLAAHKQFGGTSALQGPAGFLRNATFEGGVP</sequence>
<dbReference type="eggNOG" id="COG3073">
    <property type="taxonomic scope" value="Bacteria"/>
</dbReference>
<dbReference type="Pfam" id="PF03872">
    <property type="entry name" value="RseA_N"/>
    <property type="match status" value="1"/>
</dbReference>
<dbReference type="PANTHER" id="PTHR38104">
    <property type="match status" value="1"/>
</dbReference>
<keyword evidence="3" id="KW-1185">Reference proteome</keyword>
<organism evidence="2 3">
    <name type="scientific">Albidiferax ferrireducens (strain ATCC BAA-621 / DSM 15236 / T118)</name>
    <name type="common">Rhodoferax ferrireducens</name>
    <dbReference type="NCBI Taxonomy" id="338969"/>
    <lineage>
        <taxon>Bacteria</taxon>
        <taxon>Pseudomonadati</taxon>
        <taxon>Pseudomonadota</taxon>
        <taxon>Betaproteobacteria</taxon>
        <taxon>Burkholderiales</taxon>
        <taxon>Comamonadaceae</taxon>
        <taxon>Rhodoferax</taxon>
    </lineage>
</organism>
<dbReference type="OrthoDB" id="8561243at2"/>
<evidence type="ECO:0000313" key="2">
    <source>
        <dbReference type="EMBL" id="ABD69466.1"/>
    </source>
</evidence>